<dbReference type="PANTHER" id="PTHR23427:SF2">
    <property type="entry name" value="SURFEIT LOCUS PROTEIN 1"/>
    <property type="match status" value="1"/>
</dbReference>
<dbReference type="PROSITE" id="PS50895">
    <property type="entry name" value="SURF1"/>
    <property type="match status" value="1"/>
</dbReference>
<gene>
    <name evidence="7" type="ORF">UBRO2_00245</name>
</gene>
<dbReference type="Proteomes" id="UP000658997">
    <property type="component" value="Unassembled WGS sequence"/>
</dbReference>
<keyword evidence="3 6" id="KW-1133">Transmembrane helix</keyword>
<dbReference type="GO" id="GO:0005739">
    <property type="term" value="C:mitochondrion"/>
    <property type="evidence" value="ECO:0007669"/>
    <property type="project" value="TreeGrafter"/>
</dbReference>
<dbReference type="SUPFAM" id="SSF56672">
    <property type="entry name" value="DNA/RNA polymerases"/>
    <property type="match status" value="1"/>
</dbReference>
<evidence type="ECO:0000256" key="3">
    <source>
        <dbReference type="ARBA" id="ARBA00022989"/>
    </source>
</evidence>
<keyword evidence="4 6" id="KW-0472">Membrane</keyword>
<evidence type="ECO:0000313" key="8">
    <source>
        <dbReference type="Proteomes" id="UP000658997"/>
    </source>
</evidence>
<comment type="caution">
    <text evidence="7">The sequence shown here is derived from an EMBL/GenBank/DDBJ whole genome shotgun (WGS) entry which is preliminary data.</text>
</comment>
<dbReference type="GO" id="GO:0016020">
    <property type="term" value="C:membrane"/>
    <property type="evidence" value="ECO:0007669"/>
    <property type="project" value="UniProtKB-SubCell"/>
</dbReference>
<dbReference type="InterPro" id="IPR045214">
    <property type="entry name" value="Surf1/Surf4"/>
</dbReference>
<evidence type="ECO:0000256" key="5">
    <source>
        <dbReference type="SAM" id="MobiDB-lite"/>
    </source>
</evidence>
<feature type="transmembrane region" description="Helical" evidence="6">
    <location>
        <begin position="101"/>
        <end position="120"/>
    </location>
</feature>
<dbReference type="AlphaFoldDB" id="A0A8H8QIZ4"/>
<keyword evidence="8" id="KW-1185">Reference proteome</keyword>
<evidence type="ECO:0000256" key="4">
    <source>
        <dbReference type="ARBA" id="ARBA00023136"/>
    </source>
</evidence>
<dbReference type="CDD" id="cd06662">
    <property type="entry name" value="SURF1"/>
    <property type="match status" value="1"/>
</dbReference>
<sequence length="1185" mass="130382">MKGTHSLHRALGGAFSKAATAGPSRSIARALPSTTVSRHSFSNLPNFAAPATRARIAPPARLFITSSRRSQDRYEEYTGAPEGYTKPQSSRSQRPWYKSPATLILGFIPIFTFGLGYWQIKRLKWKVSLIEELEDKLSRDPLRLPRNINMDVLPEFDFRLVSVKGTFDHSRTMFVGPRVRDGVMGYHVVVPFRRSEGGGMVLVNRGFVDEKKILGQGEGRRLKDEAIVDGQTEFMTLLPRIYPPNAFTPKNVPEKGSWFHVNPAQMAEWASGKAGVEALSLTDKEDHYTPSAGVAESVKGMLNGKGGRESERVLPVYLEEVFDGNVGEAATKVAQGIPVGRAATIELRNQHAVYAATWFSLSACTANPDNTSAAAFPAPTPLPLLATSPVPDPTDPVPTPFIAQPPLVLPATTPVLDPMLSAPPALSVGASPNFVTCSDFSASIVLPTHIGEYQPSITYPWLPVDLIDKAHQDILSIYDLPKLANPLWPGSTALEEPAPVLIEGFSVVKGPTTSTSNHQFIKAVPNFLTFGQLWVIYLLLSHQSIALPHEAKVALQPQPHTAAPPPPQSRHIPAWSSGFPMWPSDSSRYLLAPAIIPASQLAPATLTFSSPLQVPLADLASAMLSSLQTLLPPAWPNTTIAAPLHPSNGCPSQYGTMQAASSYWTKALLNYLDHPFVDQLLGAIDHSVHLGYSVLEFVRDNQGCHLWKSNLTDAFWHVVTTLDDTRLLGFTFDRWFYMETGLTFRGQISPWLFNLSAEALHWILQSMMHHPVDHYLDDFFRAVPAAGNPGQPLHALALACLALGLQLVPQKTFWNHTKLEILSIEVDTVRHIKHELNALQSWHVDLSFNLDGFSHGWLEQAVRGIKHAHGLQPAASKLPITLPLLRAILEQLQTMPLGAWDRQVIAAAFAVSFACFLRCSEVTWNQPSPAQLLVGSVMWQADYAIFLLPASKTDPFRLGTPLVVPKLLLSSPPSSLRQQAAPSQLKPCQYDSLPMPARSRLSTMSIPDQALILPISDLSLNREENTKLRLAGTITGINPSNSSLIVLSDPHPATTSTASSVLVDLSLCISNNSWRRGSDAKLPELKSKLMVIGHLTRRAVRVDLEWLTKPKKRDLGEVQRKDSVGEGKQCVPNGYFVLEAILCKPLDESFHLALWNHAARLRSQNEWSHYYDQHTRSKGKRKADT</sequence>
<dbReference type="GO" id="GO:0033617">
    <property type="term" value="P:mitochondrial respiratory chain complex IV assembly"/>
    <property type="evidence" value="ECO:0007669"/>
    <property type="project" value="TreeGrafter"/>
</dbReference>
<feature type="region of interest" description="Disordered" evidence="5">
    <location>
        <begin position="73"/>
        <end position="93"/>
    </location>
</feature>
<dbReference type="EMBL" id="ULHB01000002">
    <property type="protein sequence ID" value="SYW74835.1"/>
    <property type="molecule type" value="Genomic_DNA"/>
</dbReference>
<accession>A0A8H8QIZ4</accession>
<evidence type="ECO:0000313" key="7">
    <source>
        <dbReference type="EMBL" id="SYW74835.1"/>
    </source>
</evidence>
<proteinExistence type="predicted"/>
<evidence type="ECO:0000256" key="1">
    <source>
        <dbReference type="ARBA" id="ARBA00004370"/>
    </source>
</evidence>
<dbReference type="InterPro" id="IPR002994">
    <property type="entry name" value="Surf1/Shy1"/>
</dbReference>
<evidence type="ECO:0000256" key="2">
    <source>
        <dbReference type="ARBA" id="ARBA00022692"/>
    </source>
</evidence>
<protein>
    <submittedName>
        <fullName evidence="7">Related to Surfeit locus protein 1</fullName>
    </submittedName>
</protein>
<dbReference type="Pfam" id="PF02104">
    <property type="entry name" value="SURF1"/>
    <property type="match status" value="1"/>
</dbReference>
<name>A0A8H8QIZ4_9BASI</name>
<evidence type="ECO:0000256" key="6">
    <source>
        <dbReference type="SAM" id="Phobius"/>
    </source>
</evidence>
<dbReference type="PANTHER" id="PTHR23427">
    <property type="entry name" value="SURFEIT LOCUS PROTEIN"/>
    <property type="match status" value="1"/>
</dbReference>
<dbReference type="InterPro" id="IPR043502">
    <property type="entry name" value="DNA/RNA_pol_sf"/>
</dbReference>
<comment type="subcellular location">
    <subcellularLocation>
        <location evidence="1">Membrane</location>
    </subcellularLocation>
</comment>
<keyword evidence="2 6" id="KW-0812">Transmembrane</keyword>
<organism evidence="7 8">
    <name type="scientific">Ustilago bromivora</name>
    <dbReference type="NCBI Taxonomy" id="307758"/>
    <lineage>
        <taxon>Eukaryota</taxon>
        <taxon>Fungi</taxon>
        <taxon>Dikarya</taxon>
        <taxon>Basidiomycota</taxon>
        <taxon>Ustilaginomycotina</taxon>
        <taxon>Ustilaginomycetes</taxon>
        <taxon>Ustilaginales</taxon>
        <taxon>Ustilaginaceae</taxon>
        <taxon>Ustilago</taxon>
    </lineage>
</organism>
<reference evidence="7" key="1">
    <citation type="submission" date="2018-08" db="EMBL/GenBank/DDBJ databases">
        <authorList>
            <person name="Guldener U."/>
        </authorList>
    </citation>
    <scope>NUCLEOTIDE SEQUENCE</scope>
    <source>
        <strain evidence="7">UB2</strain>
    </source>
</reference>